<feature type="non-terminal residue" evidence="1">
    <location>
        <position position="1"/>
    </location>
</feature>
<organism evidence="1 2">
    <name type="scientific">Acinetobacter rongchengensis</name>
    <dbReference type="NCBI Taxonomy" id="2419601"/>
    <lineage>
        <taxon>Bacteria</taxon>
        <taxon>Pseudomonadati</taxon>
        <taxon>Pseudomonadota</taxon>
        <taxon>Gammaproteobacteria</taxon>
        <taxon>Moraxellales</taxon>
        <taxon>Moraxellaceae</taxon>
        <taxon>Acinetobacter</taxon>
    </lineage>
</organism>
<keyword evidence="1" id="KW-0223">Dioxygenase</keyword>
<gene>
    <name evidence="1" type="ORF">D7V20_19605</name>
</gene>
<name>A0A3A8E4V7_9GAMM</name>
<evidence type="ECO:0000313" key="1">
    <source>
        <dbReference type="EMBL" id="RKG29188.1"/>
    </source>
</evidence>
<accession>A0A3A8E4V7</accession>
<protein>
    <submittedName>
        <fullName evidence="1">Catechol 1,2-dioxygenase</fullName>
    </submittedName>
</protein>
<dbReference type="GO" id="GO:0051213">
    <property type="term" value="F:dioxygenase activity"/>
    <property type="evidence" value="ECO:0007669"/>
    <property type="project" value="UniProtKB-KW"/>
</dbReference>
<sequence>ARRGLNKPFKHITFNVELVQDQTDAPSTEVDRRRASA</sequence>
<keyword evidence="2" id="KW-1185">Reference proteome</keyword>
<dbReference type="AlphaFoldDB" id="A0A3A8E4V7"/>
<comment type="caution">
    <text evidence="1">The sequence shown here is derived from an EMBL/GenBank/DDBJ whole genome shotgun (WGS) entry which is preliminary data.</text>
</comment>
<proteinExistence type="predicted"/>
<reference evidence="1 2" key="1">
    <citation type="submission" date="2018-09" db="EMBL/GenBank/DDBJ databases">
        <title>The draft genome of Acinetobacter spp. strains.</title>
        <authorList>
            <person name="Qin J."/>
            <person name="Feng Y."/>
            <person name="Zong Z."/>
        </authorList>
    </citation>
    <scope>NUCLEOTIDE SEQUENCE [LARGE SCALE GENOMIC DNA]</scope>
    <source>
        <strain evidence="1 2">WCHAc060115</strain>
    </source>
</reference>
<evidence type="ECO:0000313" key="2">
    <source>
        <dbReference type="Proteomes" id="UP000280405"/>
    </source>
</evidence>
<keyword evidence="1" id="KW-0560">Oxidoreductase</keyword>
<dbReference type="Proteomes" id="UP000280405">
    <property type="component" value="Unassembled WGS sequence"/>
</dbReference>
<dbReference type="EMBL" id="RAXT01000216">
    <property type="protein sequence ID" value="RKG29188.1"/>
    <property type="molecule type" value="Genomic_DNA"/>
</dbReference>